<accession>A0ABX1TFI2</accession>
<dbReference type="PROSITE" id="PS51257">
    <property type="entry name" value="PROKAR_LIPOPROTEIN"/>
    <property type="match status" value="1"/>
</dbReference>
<dbReference type="EMBL" id="SPMZ01000008">
    <property type="protein sequence ID" value="NMQ18130.1"/>
    <property type="molecule type" value="Genomic_DNA"/>
</dbReference>
<dbReference type="RefSeq" id="WP_169247386.1">
    <property type="nucleotide sequence ID" value="NZ_SPMZ01000008.1"/>
</dbReference>
<dbReference type="Proteomes" id="UP000760480">
    <property type="component" value="Unassembled WGS sequence"/>
</dbReference>
<evidence type="ECO:0008006" key="3">
    <source>
        <dbReference type="Google" id="ProtNLM"/>
    </source>
</evidence>
<evidence type="ECO:0000313" key="1">
    <source>
        <dbReference type="EMBL" id="NMQ18130.1"/>
    </source>
</evidence>
<comment type="caution">
    <text evidence="1">The sequence shown here is derived from an EMBL/GenBank/DDBJ whole genome shotgun (WGS) entry which is preliminary data.</text>
</comment>
<protein>
    <recommendedName>
        <fullName evidence="3">Lipoprotein SmpA/OmlA domain-containing protein</fullName>
    </recommendedName>
</protein>
<gene>
    <name evidence="1" type="ORF">E4P82_02315</name>
</gene>
<proteinExistence type="predicted"/>
<keyword evidence="2" id="KW-1185">Reference proteome</keyword>
<sequence>MLNKALPSWGFAATFTVALVGCAVMQKDNTQTTEQTLSAAGFQMKLADTPAKLAQLQGLPQRKLVPQQQNGAIRYVYVDAQYCQCVYAGTETNYQEYQKLALQRQIALEEVSAAQMDTMDWEMWGPWGW</sequence>
<reference evidence="1 2" key="1">
    <citation type="submission" date="2019-03" db="EMBL/GenBank/DDBJ databases">
        <title>Metabolic reconstructions from genomes of highly enriched 'Candidatus Accumulibacter' and 'Candidatus Competibacter' bioreactor populations.</title>
        <authorList>
            <person name="Annavajhala M.K."/>
            <person name="Welles L."/>
            <person name="Abbas B."/>
            <person name="Sorokin D."/>
            <person name="Park H."/>
            <person name="Van Loosdrecht M."/>
            <person name="Chandran K."/>
        </authorList>
    </citation>
    <scope>NUCLEOTIDE SEQUENCE [LARGE SCALE GENOMIC DNA]</scope>
    <source>
        <strain evidence="1 2">SBR_G</strain>
    </source>
</reference>
<evidence type="ECO:0000313" key="2">
    <source>
        <dbReference type="Proteomes" id="UP000760480"/>
    </source>
</evidence>
<organism evidence="1 2">
    <name type="scientific">Candidatus Competibacter phosphatis</name>
    <dbReference type="NCBI Taxonomy" id="221280"/>
    <lineage>
        <taxon>Bacteria</taxon>
        <taxon>Pseudomonadati</taxon>
        <taxon>Pseudomonadota</taxon>
        <taxon>Gammaproteobacteria</taxon>
        <taxon>Candidatus Competibacteraceae</taxon>
        <taxon>Candidatus Competibacter</taxon>
    </lineage>
</organism>
<name>A0ABX1TFI2_9GAMM</name>